<sequence>MERRSPGIYLLTLEDGARWEFVEAVPFSYNPPGRGSTVEISRAALGSFMLRYAGQPGVRVKRIQ</sequence>
<dbReference type="KEGG" id="aay:WYH_01513"/>
<reference evidence="1" key="1">
    <citation type="submission" date="2015-05" db="EMBL/GenBank/DDBJ databases">
        <title>The complete genome of Altererythrobacter atlanticus strain 26DY36.</title>
        <authorList>
            <person name="Wu Y.-H."/>
            <person name="Cheng H."/>
            <person name="Wu X.-W."/>
        </authorList>
    </citation>
    <scope>NUCLEOTIDE SEQUENCE [LARGE SCALE GENOMIC DNA]</scope>
    <source>
        <strain evidence="1">26DY36</strain>
    </source>
</reference>
<dbReference type="EMBL" id="CP011452">
    <property type="protein sequence ID" value="AKH42552.1"/>
    <property type="molecule type" value="Genomic_DNA"/>
</dbReference>
<dbReference type="STRING" id="1267766.WYH_01513"/>
<organism evidence="1 2">
    <name type="scientific">Croceibacterium atlanticum</name>
    <dbReference type="NCBI Taxonomy" id="1267766"/>
    <lineage>
        <taxon>Bacteria</taxon>
        <taxon>Pseudomonadati</taxon>
        <taxon>Pseudomonadota</taxon>
        <taxon>Alphaproteobacteria</taxon>
        <taxon>Sphingomonadales</taxon>
        <taxon>Erythrobacteraceae</taxon>
        <taxon>Croceibacterium</taxon>
    </lineage>
</organism>
<evidence type="ECO:0000313" key="2">
    <source>
        <dbReference type="Proteomes" id="UP000034392"/>
    </source>
</evidence>
<dbReference type="OrthoDB" id="7596780at2"/>
<accession>A0A0F7KTI0</accession>
<dbReference type="Proteomes" id="UP000034392">
    <property type="component" value="Chromosome"/>
</dbReference>
<evidence type="ECO:0000313" key="1">
    <source>
        <dbReference type="EMBL" id="AKH42552.1"/>
    </source>
</evidence>
<keyword evidence="2" id="KW-1185">Reference proteome</keyword>
<dbReference type="RefSeq" id="WP_053833446.1">
    <property type="nucleotide sequence ID" value="NZ_CP011452.2"/>
</dbReference>
<dbReference type="PATRIC" id="fig|1267766.3.peg.1522"/>
<dbReference type="AlphaFoldDB" id="A0A0F7KTI0"/>
<name>A0A0F7KTI0_9SPHN</name>
<proteinExistence type="predicted"/>
<protein>
    <submittedName>
        <fullName evidence="1">Uncharacterized protein</fullName>
    </submittedName>
</protein>
<gene>
    <name evidence="1" type="ORF">WYH_01513</name>
</gene>